<dbReference type="Proteomes" id="UP001558652">
    <property type="component" value="Unassembled WGS sequence"/>
</dbReference>
<dbReference type="InterPro" id="IPR043502">
    <property type="entry name" value="DNA/RNA_pol_sf"/>
</dbReference>
<dbReference type="SUPFAM" id="SSF56672">
    <property type="entry name" value="DNA/RNA polymerases"/>
    <property type="match status" value="1"/>
</dbReference>
<dbReference type="GO" id="GO:0042575">
    <property type="term" value="C:DNA polymerase complex"/>
    <property type="evidence" value="ECO:0007669"/>
    <property type="project" value="UniProtKB-ARBA"/>
</dbReference>
<feature type="domain" description="Integrase catalytic" evidence="3">
    <location>
        <begin position="331"/>
        <end position="386"/>
    </location>
</feature>
<dbReference type="Gene3D" id="1.10.340.70">
    <property type="match status" value="1"/>
</dbReference>
<dbReference type="PROSITE" id="PS50994">
    <property type="entry name" value="INTEGRASE"/>
    <property type="match status" value="1"/>
</dbReference>
<dbReference type="InterPro" id="IPR041588">
    <property type="entry name" value="Integrase_H2C2"/>
</dbReference>
<evidence type="ECO:0000313" key="5">
    <source>
        <dbReference type="Proteomes" id="UP001558652"/>
    </source>
</evidence>
<evidence type="ECO:0000259" key="3">
    <source>
        <dbReference type="PROSITE" id="PS50994"/>
    </source>
</evidence>
<protein>
    <recommendedName>
        <fullName evidence="1">RNA-directed DNA polymerase</fullName>
        <ecNumber evidence="1">2.7.7.49</ecNumber>
    </recommendedName>
</protein>
<dbReference type="InterPro" id="IPR001584">
    <property type="entry name" value="Integrase_cat-core"/>
</dbReference>
<dbReference type="CDD" id="cd01647">
    <property type="entry name" value="RT_LTR"/>
    <property type="match status" value="1"/>
</dbReference>
<feature type="region of interest" description="Disordered" evidence="2">
    <location>
        <begin position="158"/>
        <end position="179"/>
    </location>
</feature>
<dbReference type="InterPro" id="IPR050951">
    <property type="entry name" value="Retrovirus_Pol_polyprotein"/>
</dbReference>
<sequence length="522" mass="58623">MEIAEGLYQVSGSGSYHSDHPVQGVGRELVDTGSTHTLVHTDVARVLAWLDALQLNRLDDMLDRMNGAKVFSILDLKAGYHQIRTHPGDIEKTAFQFEWGKYEYLRMPFGLKTAPTIFQRLKDKFLQGLDPDAIQIYMDHIIGRGECGSQFPVTLNQCDGGGETPAENRAQETPRREAQQLSWGRTLLNDKWLVLETGTGQGLQCVTKDMQEHRRGRTVTDVTEQEQTVHEYYVGKTNHRGITDALKHLRRRRYWSAMHRTVAKVIAQCKACAEAKYETSGAGSSDVDANAGETAGRGRGRHDVLGGTKSTCSNRPTDAVCIQTHTDKTTGTPRMVVVDKGRECNNTGVRALLEEFNIKVHFTTSSNPRSHGTIERLHSILAEHLRLLSSAHVVTGTVPLELIGAWQALEDHPPPGVALVRETTRKAKEGRVGRINDNRMSDLWGSIREGDTVWIKNLYRRRKEVCKFVSPFQIEKKLVRYRIKVRDVADSRVRFVHINETRLPNSATRGTGPMRSESDARN</sequence>
<dbReference type="Gene3D" id="3.10.10.10">
    <property type="entry name" value="HIV Type 1 Reverse Transcriptase, subunit A, domain 1"/>
    <property type="match status" value="1"/>
</dbReference>
<evidence type="ECO:0000256" key="2">
    <source>
        <dbReference type="SAM" id="MobiDB-lite"/>
    </source>
</evidence>
<feature type="region of interest" description="Disordered" evidence="2">
    <location>
        <begin position="280"/>
        <end position="310"/>
    </location>
</feature>
<evidence type="ECO:0000256" key="1">
    <source>
        <dbReference type="ARBA" id="ARBA00012493"/>
    </source>
</evidence>
<dbReference type="InterPro" id="IPR012337">
    <property type="entry name" value="RNaseH-like_sf"/>
</dbReference>
<dbReference type="EC" id="2.7.7.49" evidence="1"/>
<dbReference type="SUPFAM" id="SSF53098">
    <property type="entry name" value="Ribonuclease H-like"/>
    <property type="match status" value="1"/>
</dbReference>
<dbReference type="Gene3D" id="3.30.420.10">
    <property type="entry name" value="Ribonuclease H-like superfamily/Ribonuclease H"/>
    <property type="match status" value="1"/>
</dbReference>
<dbReference type="InterPro" id="IPR000477">
    <property type="entry name" value="RT_dom"/>
</dbReference>
<dbReference type="InterPro" id="IPR036397">
    <property type="entry name" value="RNaseH_sf"/>
</dbReference>
<dbReference type="EMBL" id="JBFDAA010000001">
    <property type="protein sequence ID" value="KAL1140844.1"/>
    <property type="molecule type" value="Genomic_DNA"/>
</dbReference>
<dbReference type="Pfam" id="PF00078">
    <property type="entry name" value="RVT_1"/>
    <property type="match status" value="1"/>
</dbReference>
<proteinExistence type="predicted"/>
<gene>
    <name evidence="4" type="ORF">AAG570_000772</name>
</gene>
<dbReference type="PANTHER" id="PTHR37984">
    <property type="entry name" value="PROTEIN CBG26694"/>
    <property type="match status" value="1"/>
</dbReference>
<name>A0ABD0YY31_9HEMI</name>
<dbReference type="InterPro" id="IPR043128">
    <property type="entry name" value="Rev_trsase/Diguanyl_cyclase"/>
</dbReference>
<dbReference type="GO" id="GO:0003964">
    <property type="term" value="F:RNA-directed DNA polymerase activity"/>
    <property type="evidence" value="ECO:0007669"/>
    <property type="project" value="UniProtKB-EC"/>
</dbReference>
<dbReference type="Gene3D" id="3.30.70.270">
    <property type="match status" value="1"/>
</dbReference>
<dbReference type="PANTHER" id="PTHR37984:SF5">
    <property type="entry name" value="PROTEIN NYNRIN-LIKE"/>
    <property type="match status" value="1"/>
</dbReference>
<organism evidence="4 5">
    <name type="scientific">Ranatra chinensis</name>
    <dbReference type="NCBI Taxonomy" id="642074"/>
    <lineage>
        <taxon>Eukaryota</taxon>
        <taxon>Metazoa</taxon>
        <taxon>Ecdysozoa</taxon>
        <taxon>Arthropoda</taxon>
        <taxon>Hexapoda</taxon>
        <taxon>Insecta</taxon>
        <taxon>Pterygota</taxon>
        <taxon>Neoptera</taxon>
        <taxon>Paraneoptera</taxon>
        <taxon>Hemiptera</taxon>
        <taxon>Heteroptera</taxon>
        <taxon>Panheteroptera</taxon>
        <taxon>Nepomorpha</taxon>
        <taxon>Nepidae</taxon>
        <taxon>Ranatrinae</taxon>
        <taxon>Ranatra</taxon>
    </lineage>
</organism>
<feature type="compositionally biased region" description="Basic and acidic residues" evidence="2">
    <location>
        <begin position="169"/>
        <end position="178"/>
    </location>
</feature>
<reference evidence="4 5" key="1">
    <citation type="submission" date="2024-07" db="EMBL/GenBank/DDBJ databases">
        <title>Chromosome-level genome assembly of the water stick insect Ranatra chinensis (Heteroptera: Nepidae).</title>
        <authorList>
            <person name="Liu X."/>
        </authorList>
    </citation>
    <scope>NUCLEOTIDE SEQUENCE [LARGE SCALE GENOMIC DNA]</scope>
    <source>
        <strain evidence="4">Cailab_2021Rc</strain>
        <tissue evidence="4">Muscle</tissue>
    </source>
</reference>
<accession>A0ABD0YY31</accession>
<comment type="caution">
    <text evidence="4">The sequence shown here is derived from an EMBL/GenBank/DDBJ whole genome shotgun (WGS) entry which is preliminary data.</text>
</comment>
<dbReference type="AlphaFoldDB" id="A0ABD0YY31"/>
<dbReference type="Pfam" id="PF17921">
    <property type="entry name" value="Integrase_H2C2"/>
    <property type="match status" value="1"/>
</dbReference>
<keyword evidence="5" id="KW-1185">Reference proteome</keyword>
<evidence type="ECO:0000313" key="4">
    <source>
        <dbReference type="EMBL" id="KAL1140844.1"/>
    </source>
</evidence>